<evidence type="ECO:0000256" key="12">
    <source>
        <dbReference type="ARBA" id="ARBA00022989"/>
    </source>
</evidence>
<feature type="transmembrane region" description="Helical" evidence="14">
    <location>
        <begin position="666"/>
        <end position="688"/>
    </location>
</feature>
<keyword evidence="7" id="KW-0645">Protease</keyword>
<feature type="transmembrane region" description="Helical" evidence="14">
    <location>
        <begin position="597"/>
        <end position="621"/>
    </location>
</feature>
<dbReference type="Gene3D" id="1.20.1250.20">
    <property type="entry name" value="MFS general substrate transporter like domains"/>
    <property type="match status" value="2"/>
</dbReference>
<feature type="transmembrane region" description="Helical" evidence="14">
    <location>
        <begin position="869"/>
        <end position="889"/>
    </location>
</feature>
<dbReference type="InterPro" id="IPR003323">
    <property type="entry name" value="OTU_dom"/>
</dbReference>
<feature type="transmembrane region" description="Helical" evidence="14">
    <location>
        <begin position="938"/>
        <end position="967"/>
    </location>
</feature>
<dbReference type="InterPro" id="IPR038765">
    <property type="entry name" value="Papain-like_cys_pep_sf"/>
</dbReference>
<feature type="transmembrane region" description="Helical" evidence="14">
    <location>
        <begin position="197"/>
        <end position="218"/>
    </location>
</feature>
<evidence type="ECO:0000256" key="11">
    <source>
        <dbReference type="ARBA" id="ARBA00022807"/>
    </source>
</evidence>
<dbReference type="Pfam" id="PF24560">
    <property type="entry name" value="zf-C2H2_OTU1_C"/>
    <property type="match status" value="1"/>
</dbReference>
<feature type="transmembrane region" description="Helical" evidence="14">
    <location>
        <begin position="431"/>
        <end position="453"/>
    </location>
</feature>
<dbReference type="CDD" id="cd22745">
    <property type="entry name" value="OTU_OTU1"/>
    <property type="match status" value="1"/>
</dbReference>
<keyword evidence="6" id="KW-0813">Transport</keyword>
<feature type="domain" description="Major facilitator superfamily (MFS) profile" evidence="16">
    <location>
        <begin position="36"/>
        <end position="513"/>
    </location>
</feature>
<evidence type="ECO:0000256" key="7">
    <source>
        <dbReference type="ARBA" id="ARBA00022670"/>
    </source>
</evidence>
<dbReference type="PANTHER" id="PTHR23511:SF38">
    <property type="entry name" value="SYNAPTIC VESICLE 2-RELATED PROTEIN-LIKE PROTEIN"/>
    <property type="match status" value="1"/>
</dbReference>
<dbReference type="EMBL" id="KZ288226">
    <property type="protein sequence ID" value="PBC31873.1"/>
    <property type="molecule type" value="Genomic_DNA"/>
</dbReference>
<evidence type="ECO:0000256" key="2">
    <source>
        <dbReference type="ARBA" id="ARBA00004141"/>
    </source>
</evidence>
<dbReference type="GO" id="GO:0022857">
    <property type="term" value="F:transmembrane transporter activity"/>
    <property type="evidence" value="ECO:0007669"/>
    <property type="project" value="InterPro"/>
</dbReference>
<evidence type="ECO:0000256" key="14">
    <source>
        <dbReference type="SAM" id="Phobius"/>
    </source>
</evidence>
<dbReference type="STRING" id="94128.A0A2A3EJA3"/>
<dbReference type="InterPro" id="IPR005828">
    <property type="entry name" value="MFS_sugar_transport-like"/>
</dbReference>
<proteinExistence type="inferred from homology"/>
<feature type="domain" description="Major facilitator superfamily (MFS) profile" evidence="16">
    <location>
        <begin position="532"/>
        <end position="980"/>
    </location>
</feature>
<dbReference type="InterPro" id="IPR029071">
    <property type="entry name" value="Ubiquitin-like_domsf"/>
</dbReference>
<dbReference type="InterPro" id="IPR036259">
    <property type="entry name" value="MFS_trans_sf"/>
</dbReference>
<keyword evidence="11" id="KW-0788">Thiol protease</keyword>
<evidence type="ECO:0000256" key="8">
    <source>
        <dbReference type="ARBA" id="ARBA00022692"/>
    </source>
</evidence>
<dbReference type="InterPro" id="IPR057766">
    <property type="entry name" value="Znf-C2H2_OTU1-like_C"/>
</dbReference>
<gene>
    <name evidence="17" type="ORF">APICC_09605</name>
</gene>
<accession>A0A2A3EJA3</accession>
<comment type="subcellular location">
    <subcellularLocation>
        <location evidence="2">Membrane</location>
        <topology evidence="2">Multi-pass membrane protein</topology>
    </subcellularLocation>
</comment>
<dbReference type="PANTHER" id="PTHR23511">
    <property type="entry name" value="SYNAPTIC VESICLE GLYCOPROTEIN 2"/>
    <property type="match status" value="1"/>
</dbReference>
<dbReference type="OrthoDB" id="3936150at2759"/>
<dbReference type="SUPFAM" id="SSF54236">
    <property type="entry name" value="Ubiquitin-like"/>
    <property type="match status" value="1"/>
</dbReference>
<dbReference type="PROSITE" id="PS50850">
    <property type="entry name" value="MFS"/>
    <property type="match status" value="2"/>
</dbReference>
<comment type="similarity">
    <text evidence="3">Belongs to the major facilitator superfamily.</text>
</comment>
<feature type="transmembrane region" description="Helical" evidence="14">
    <location>
        <begin position="166"/>
        <end position="185"/>
    </location>
</feature>
<evidence type="ECO:0000256" key="5">
    <source>
        <dbReference type="ARBA" id="ARBA00018935"/>
    </source>
</evidence>
<dbReference type="Proteomes" id="UP000242457">
    <property type="component" value="Unassembled WGS sequence"/>
</dbReference>
<sequence>MVGIEDEIKSSTKQTAENVVQDAVDQTGFGKFNLKIMAVCSMIFMNVAFSITSIGFILPSAACDFRMTTMDKGRLSAAPMLGMLAGSYIWGCYAAIKGRRLSLLVALFLHDEEEINQGLNIIIFTSLMFNYVSSMNGQSAVVFLYLSEFQPTKHRSRMLSWMEMAWVLGMIILAGVGWIIIPLNVNMVTAGFSFHSWNFFVFICSLPALSTGIWLLFFPETPKYLAETGYNVQMLDVLMRMYSENTGKPPKEYITKLRNSENNNLTDLVHRIMHTEEKEEVTEKSFRLMIKEIYSKTMMILKPPFLCRTIVLCLIACFVTSSYYTLTLWLPELFHRYADFQEAYPNQTASVCTLKIEKNVTTIDTSFGCNSKVQTSVFVHTFILGASCIPTALILPLLINYVGYKIFLVITAFIPAVVTACLFLVETSTQNLILSCVFESVTSVCISVVYCLLVDLYPTHLRAMASGLSAFISRIGAISGTLMIGYLIDDYCILVIVIVAAQLFRLDFLADGGADFEHAITVTGFGKFHYMLLTICGLIYMDTAIGVTILSFVLPAAQCDLEMDSTAKGWLTASPMLGMVVGSYIWGCLADIKGRKVVLIATLLMDGIVGVVSSFVQYFWIFLVFRFFNGFAVTGAMGICFPYLGEFQPTKYREKCLCWMEMFWTVGVILLPSLCALPSLMLGLWLFAFPESPKFLLECGETDAALEVFKWIYSQNTGEDPDSYPVKSLQEKNKDKNMRSLKLHKRKDLKVLLKEVKDLTTALCKKPYLKNTLLACGIQFGLTSSYYTLMVWFPELFTRFEQFEHENPNKTTSVCIVSALSNNGTQIDAYGCDTIIAPSVYLHTVYIGLACIPGSIILPIFVHKLGAKFFLIMSLLVSGAVTIAFYYVVNSTQNLILSCVFEALTSLGISLVYCVIVDMFPTNLRVMAAALSLTMGRLGALVGNLVFGYLIDLACVIPIVLFAAFLFGQKVVNGLLPQDKLGKLRSKLVEITGIPAEALHVLGGFPPRPINLNDETNSLEVSGIISGDTLIVEEKSPLYNGKQKSEEIGRTHIIDEKNFTNTPGVLMKKVVPADNSCLFTSVGYVLNGKVDPSCSNFMREIIANAVASDPEEYSEAFLGQPNPEYCKWILKPESWGGAIELSILSKFYGLEIAVIDSINAIINRFGEDQHYPQRVFLIFDGIHYDPLYLEPLDGSSIQTIFPTEDEKILFEAAELAKEVKSSRQFTDIQKFMLICNDCKIRLNGHMEARQHAKETGHMNFGEVAV</sequence>
<organism evidence="17 18">
    <name type="scientific">Apis cerana cerana</name>
    <name type="common">Oriental honeybee</name>
    <dbReference type="NCBI Taxonomy" id="94128"/>
    <lineage>
        <taxon>Eukaryota</taxon>
        <taxon>Metazoa</taxon>
        <taxon>Ecdysozoa</taxon>
        <taxon>Arthropoda</taxon>
        <taxon>Hexapoda</taxon>
        <taxon>Insecta</taxon>
        <taxon>Pterygota</taxon>
        <taxon>Neoptera</taxon>
        <taxon>Endopterygota</taxon>
        <taxon>Hymenoptera</taxon>
        <taxon>Apocrita</taxon>
        <taxon>Aculeata</taxon>
        <taxon>Apoidea</taxon>
        <taxon>Anthophila</taxon>
        <taxon>Apidae</taxon>
        <taxon>Apis</taxon>
    </lineage>
</organism>
<evidence type="ECO:0000313" key="18">
    <source>
        <dbReference type="Proteomes" id="UP000242457"/>
    </source>
</evidence>
<dbReference type="SUPFAM" id="SSF103473">
    <property type="entry name" value="MFS general substrate transporter"/>
    <property type="match status" value="2"/>
</dbReference>
<dbReference type="GO" id="GO:0004843">
    <property type="term" value="F:cysteine-type deubiquitinase activity"/>
    <property type="evidence" value="ECO:0007669"/>
    <property type="project" value="UniProtKB-EC"/>
</dbReference>
<keyword evidence="8 14" id="KW-0812">Transmembrane</keyword>
<feature type="transmembrane region" description="Helical" evidence="14">
    <location>
        <begin position="75"/>
        <end position="96"/>
    </location>
</feature>
<protein>
    <recommendedName>
        <fullName evidence="5">Ubiquitin thioesterase OTU1</fullName>
        <ecNumber evidence="4">3.4.19.12</ecNumber>
    </recommendedName>
</protein>
<keyword evidence="12 14" id="KW-1133">Transmembrane helix</keyword>
<evidence type="ECO:0000256" key="3">
    <source>
        <dbReference type="ARBA" id="ARBA00008335"/>
    </source>
</evidence>
<dbReference type="CDD" id="cd17059">
    <property type="entry name" value="Ubl_OTU1"/>
    <property type="match status" value="1"/>
</dbReference>
<dbReference type="InterPro" id="IPR048857">
    <property type="entry name" value="OTU1_Ubl"/>
</dbReference>
<feature type="transmembrane region" description="Helical" evidence="14">
    <location>
        <begin position="569"/>
        <end position="590"/>
    </location>
</feature>
<keyword evidence="13 14" id="KW-0472">Membrane</keyword>
<reference evidence="17 18" key="1">
    <citation type="submission" date="2014-07" db="EMBL/GenBank/DDBJ databases">
        <title>Genomic and transcriptomic analysis on Apis cerana provide comprehensive insights into honey bee biology.</title>
        <authorList>
            <person name="Diao Q."/>
            <person name="Sun L."/>
            <person name="Zheng H."/>
            <person name="Zheng H."/>
            <person name="Xu S."/>
            <person name="Wang S."/>
            <person name="Zeng Z."/>
            <person name="Hu F."/>
            <person name="Su S."/>
            <person name="Wu J."/>
        </authorList>
    </citation>
    <scope>NUCLEOTIDE SEQUENCE [LARGE SCALE GENOMIC DNA]</scope>
    <source>
        <tissue evidence="17">Pupae without intestine</tissue>
    </source>
</reference>
<name>A0A2A3EJA3_APICC</name>
<evidence type="ECO:0000256" key="4">
    <source>
        <dbReference type="ARBA" id="ARBA00012759"/>
    </source>
</evidence>
<dbReference type="Gene3D" id="3.10.20.90">
    <property type="entry name" value="Phosphatidylinositol 3-kinase Catalytic Subunit, Chain A, domain 1"/>
    <property type="match status" value="1"/>
</dbReference>
<feature type="transmembrane region" description="Helical" evidence="14">
    <location>
        <begin position="305"/>
        <end position="326"/>
    </location>
</feature>
<dbReference type="Gene3D" id="3.90.70.80">
    <property type="match status" value="1"/>
</dbReference>
<feature type="transmembrane region" description="Helical" evidence="14">
    <location>
        <begin position="406"/>
        <end position="425"/>
    </location>
</feature>
<dbReference type="PROSITE" id="PS50802">
    <property type="entry name" value="OTU"/>
    <property type="match status" value="1"/>
</dbReference>
<dbReference type="GO" id="GO:0016020">
    <property type="term" value="C:membrane"/>
    <property type="evidence" value="ECO:0007669"/>
    <property type="project" value="UniProtKB-SubCell"/>
</dbReference>
<evidence type="ECO:0000256" key="1">
    <source>
        <dbReference type="ARBA" id="ARBA00000707"/>
    </source>
</evidence>
<keyword evidence="10" id="KW-0378">Hydrolase</keyword>
<feature type="transmembrane region" description="Helical" evidence="14">
    <location>
        <begin position="627"/>
        <end position="645"/>
    </location>
</feature>
<feature type="transmembrane region" description="Helical" evidence="14">
    <location>
        <begin position="377"/>
        <end position="399"/>
    </location>
</feature>
<feature type="transmembrane region" description="Helical" evidence="14">
    <location>
        <begin position="530"/>
        <end position="557"/>
    </location>
</feature>
<keyword evidence="9" id="KW-0833">Ubl conjugation pathway</keyword>
<evidence type="ECO:0000256" key="6">
    <source>
        <dbReference type="ARBA" id="ARBA00022448"/>
    </source>
</evidence>
<feature type="transmembrane region" description="Helical" evidence="14">
    <location>
        <begin position="36"/>
        <end position="63"/>
    </location>
</feature>
<comment type="catalytic activity">
    <reaction evidence="1">
        <text>Thiol-dependent hydrolysis of ester, thioester, amide, peptide and isopeptide bonds formed by the C-terminal Gly of ubiquitin (a 76-residue protein attached to proteins as an intracellular targeting signal).</text>
        <dbReference type="EC" id="3.4.19.12"/>
    </reaction>
</comment>
<dbReference type="InterPro" id="IPR020846">
    <property type="entry name" value="MFS_dom"/>
</dbReference>
<dbReference type="AlphaFoldDB" id="A0A2A3EJA3"/>
<evidence type="ECO:0000313" key="17">
    <source>
        <dbReference type="EMBL" id="PBC31873.1"/>
    </source>
</evidence>
<dbReference type="SUPFAM" id="SSF54001">
    <property type="entry name" value="Cysteine proteinases"/>
    <property type="match status" value="1"/>
</dbReference>
<evidence type="ECO:0000256" key="9">
    <source>
        <dbReference type="ARBA" id="ARBA00022786"/>
    </source>
</evidence>
<feature type="transmembrane region" description="Helical" evidence="14">
    <location>
        <begin position="840"/>
        <end position="862"/>
    </location>
</feature>
<dbReference type="EC" id="3.4.19.12" evidence="4"/>
<feature type="domain" description="OTU" evidence="15">
    <location>
        <begin position="1066"/>
        <end position="1190"/>
    </location>
</feature>
<dbReference type="GO" id="GO:0006508">
    <property type="term" value="P:proteolysis"/>
    <property type="evidence" value="ECO:0007669"/>
    <property type="project" value="UniProtKB-KW"/>
</dbReference>
<feature type="transmembrane region" description="Helical" evidence="14">
    <location>
        <begin position="895"/>
        <end position="917"/>
    </location>
</feature>
<evidence type="ECO:0000259" key="16">
    <source>
        <dbReference type="PROSITE" id="PS50850"/>
    </source>
</evidence>
<evidence type="ECO:0000256" key="10">
    <source>
        <dbReference type="ARBA" id="ARBA00022801"/>
    </source>
</evidence>
<dbReference type="Pfam" id="PF00083">
    <property type="entry name" value="Sugar_tr"/>
    <property type="match status" value="2"/>
</dbReference>
<keyword evidence="18" id="KW-1185">Reference proteome</keyword>
<evidence type="ECO:0000259" key="15">
    <source>
        <dbReference type="PROSITE" id="PS50802"/>
    </source>
</evidence>
<dbReference type="Pfam" id="PF02338">
    <property type="entry name" value="OTU"/>
    <property type="match status" value="1"/>
</dbReference>
<evidence type="ECO:0000256" key="13">
    <source>
        <dbReference type="ARBA" id="ARBA00023136"/>
    </source>
</evidence>